<evidence type="ECO:0000313" key="3">
    <source>
        <dbReference type="Proteomes" id="UP000770661"/>
    </source>
</evidence>
<feature type="compositionally biased region" description="Polar residues" evidence="1">
    <location>
        <begin position="92"/>
        <end position="105"/>
    </location>
</feature>
<keyword evidence="3" id="KW-1185">Reference proteome</keyword>
<dbReference type="Proteomes" id="UP000770661">
    <property type="component" value="Unassembled WGS sequence"/>
</dbReference>
<evidence type="ECO:0000256" key="1">
    <source>
        <dbReference type="SAM" id="MobiDB-lite"/>
    </source>
</evidence>
<organism evidence="2 3">
    <name type="scientific">Chionoecetes opilio</name>
    <name type="common">Atlantic snow crab</name>
    <name type="synonym">Cancer opilio</name>
    <dbReference type="NCBI Taxonomy" id="41210"/>
    <lineage>
        <taxon>Eukaryota</taxon>
        <taxon>Metazoa</taxon>
        <taxon>Ecdysozoa</taxon>
        <taxon>Arthropoda</taxon>
        <taxon>Crustacea</taxon>
        <taxon>Multicrustacea</taxon>
        <taxon>Malacostraca</taxon>
        <taxon>Eumalacostraca</taxon>
        <taxon>Eucarida</taxon>
        <taxon>Decapoda</taxon>
        <taxon>Pleocyemata</taxon>
        <taxon>Brachyura</taxon>
        <taxon>Eubrachyura</taxon>
        <taxon>Majoidea</taxon>
        <taxon>Majidae</taxon>
        <taxon>Chionoecetes</taxon>
    </lineage>
</organism>
<comment type="caution">
    <text evidence="2">The sequence shown here is derived from an EMBL/GenBank/DDBJ whole genome shotgun (WGS) entry which is preliminary data.</text>
</comment>
<evidence type="ECO:0000313" key="2">
    <source>
        <dbReference type="EMBL" id="KAG0715578.1"/>
    </source>
</evidence>
<gene>
    <name evidence="2" type="ORF">GWK47_011639</name>
</gene>
<proteinExistence type="predicted"/>
<accession>A0A8J5C2H7</accession>
<feature type="region of interest" description="Disordered" evidence="1">
    <location>
        <begin position="86"/>
        <end position="105"/>
    </location>
</feature>
<protein>
    <submittedName>
        <fullName evidence="2">Uncharacterized protein</fullName>
    </submittedName>
</protein>
<dbReference type="EMBL" id="JACEEZ010019579">
    <property type="protein sequence ID" value="KAG0715578.1"/>
    <property type="molecule type" value="Genomic_DNA"/>
</dbReference>
<reference evidence="2" key="1">
    <citation type="submission" date="2020-07" db="EMBL/GenBank/DDBJ databases">
        <title>The High-quality genome of the commercially important snow crab, Chionoecetes opilio.</title>
        <authorList>
            <person name="Jeong J.-H."/>
            <person name="Ryu S."/>
        </authorList>
    </citation>
    <scope>NUCLEOTIDE SEQUENCE</scope>
    <source>
        <strain evidence="2">MADBK_172401_WGS</strain>
        <tissue evidence="2">Digestive gland</tissue>
    </source>
</reference>
<sequence length="117" mass="13513">MWCVRTTSSLTKWIPSSSQPSMSSKSWTQNPTPRSIFLNLTKFARRPRATQKEQQRCTIEFPSQASSIHPTILMFWKRPRSSILMRTRSRTTDSPQRPSWRTAKTSKCWGGRTCGSC</sequence>
<name>A0A8J5C2H7_CHIOP</name>
<dbReference type="AlphaFoldDB" id="A0A8J5C2H7"/>